<proteinExistence type="predicted"/>
<protein>
    <submittedName>
        <fullName evidence="1">1382_t:CDS:1</fullName>
    </submittedName>
</protein>
<gene>
    <name evidence="1" type="ORF">DERYTH_LOCUS26222</name>
</gene>
<reference evidence="1" key="1">
    <citation type="submission" date="2021-06" db="EMBL/GenBank/DDBJ databases">
        <authorList>
            <person name="Kallberg Y."/>
            <person name="Tangrot J."/>
            <person name="Rosling A."/>
        </authorList>
    </citation>
    <scope>NUCLEOTIDE SEQUENCE</scope>
    <source>
        <strain evidence="1">MA453B</strain>
    </source>
</reference>
<organism evidence="1 2">
    <name type="scientific">Dentiscutata erythropus</name>
    <dbReference type="NCBI Taxonomy" id="1348616"/>
    <lineage>
        <taxon>Eukaryota</taxon>
        <taxon>Fungi</taxon>
        <taxon>Fungi incertae sedis</taxon>
        <taxon>Mucoromycota</taxon>
        <taxon>Glomeromycotina</taxon>
        <taxon>Glomeromycetes</taxon>
        <taxon>Diversisporales</taxon>
        <taxon>Gigasporaceae</taxon>
        <taxon>Dentiscutata</taxon>
    </lineage>
</organism>
<name>A0A9N9PFT0_9GLOM</name>
<feature type="non-terminal residue" evidence="1">
    <location>
        <position position="143"/>
    </location>
</feature>
<dbReference type="EMBL" id="CAJVPY010053405">
    <property type="protein sequence ID" value="CAG8816070.1"/>
    <property type="molecule type" value="Genomic_DNA"/>
</dbReference>
<keyword evidence="2" id="KW-1185">Reference proteome</keyword>
<feature type="non-terminal residue" evidence="1">
    <location>
        <position position="1"/>
    </location>
</feature>
<dbReference type="Proteomes" id="UP000789405">
    <property type="component" value="Unassembled WGS sequence"/>
</dbReference>
<accession>A0A9N9PFT0</accession>
<evidence type="ECO:0000313" key="1">
    <source>
        <dbReference type="EMBL" id="CAG8816070.1"/>
    </source>
</evidence>
<comment type="caution">
    <text evidence="1">The sequence shown here is derived from an EMBL/GenBank/DDBJ whole genome shotgun (WGS) entry which is preliminary data.</text>
</comment>
<evidence type="ECO:0000313" key="2">
    <source>
        <dbReference type="Proteomes" id="UP000789405"/>
    </source>
</evidence>
<dbReference type="AlphaFoldDB" id="A0A9N9PFT0"/>
<sequence length="143" mass="16603">SETGYQVIQGVTYLDGTLLLQVAKWVNESALIIEQGLHLRLIYTNGTVNNIEVNYTFSLFNYEYLNLGIEFYALCQNYFLVIYYNKVNNTSLYQPLGLLITWNGEIKQSFDTLVLTIDPKDCKNKWTIEPFVVKNWLNELGRT</sequence>